<evidence type="ECO:0000313" key="1">
    <source>
        <dbReference type="EMBL" id="ABO85921.1"/>
    </source>
</evidence>
<feature type="non-terminal residue" evidence="1">
    <location>
        <position position="1"/>
    </location>
</feature>
<feature type="non-terminal residue" evidence="1">
    <location>
        <position position="51"/>
    </location>
</feature>
<proteinExistence type="predicted"/>
<dbReference type="InterPro" id="IPR032675">
    <property type="entry name" value="LRR_dom_sf"/>
</dbReference>
<dbReference type="Ensembl" id="ENSPMAT00000011000.1">
    <property type="protein sequence ID" value="ENSPMAP00000010954.1"/>
    <property type="gene ID" value="ENSPMAG00000009973.1"/>
</dbReference>
<dbReference type="EMBL" id="EF529238">
    <property type="protein sequence ID" value="ABO85921.1"/>
    <property type="molecule type" value="Genomic_DNA"/>
</dbReference>
<reference evidence="1" key="3">
    <citation type="submission" date="2007-03" db="EMBL/GenBank/DDBJ databases">
        <authorList>
            <person name="Mardis E.R."/>
        </authorList>
    </citation>
    <scope>NUCLEOTIDE SEQUENCE</scope>
</reference>
<sequence length="51" mass="5667">PAGLFDPLVNLKVLLLCCNNLTEPPRGIDKLTQLAQLSLDQKVAEEHPRDE</sequence>
<dbReference type="Gene3D" id="3.80.10.10">
    <property type="entry name" value="Ribonuclease Inhibitor"/>
    <property type="match status" value="1"/>
</dbReference>
<dbReference type="HOGENOM" id="CLU_000288_148_2_1"/>
<name>A5HHW6_PETMA</name>
<evidence type="ECO:0000313" key="2">
    <source>
        <dbReference type="Ensembl" id="ENSPMAP00000010954.1"/>
    </source>
</evidence>
<reference evidence="2" key="4">
    <citation type="submission" date="2025-05" db="UniProtKB">
        <authorList>
            <consortium name="Ensembl"/>
        </authorList>
    </citation>
    <scope>IDENTIFICATION</scope>
</reference>
<dbReference type="SUPFAM" id="SSF52058">
    <property type="entry name" value="L domain-like"/>
    <property type="match status" value="1"/>
</dbReference>
<protein>
    <submittedName>
        <fullName evidence="1">Variable lymphocyte receptor B cassette</fullName>
    </submittedName>
</protein>
<accession>A5HHW6</accession>
<keyword evidence="1" id="KW-0675">Receptor</keyword>
<reference evidence="1" key="2">
    <citation type="submission" date="2007-03" db="EMBL/GenBank/DDBJ databases">
        <authorList>
            <person name="Rogozin I.B."/>
            <person name="Iyer L.M."/>
            <person name="Liang L."/>
            <person name="Glazko G.V."/>
            <person name="Liston V.G."/>
            <person name="Pavlov Y.I."/>
            <person name="Pancer Z."/>
        </authorList>
    </citation>
    <scope>NUCLEOTIDE SEQUENCE</scope>
</reference>
<organism evidence="1">
    <name type="scientific">Petromyzon marinus</name>
    <name type="common">Sea lamprey</name>
    <dbReference type="NCBI Taxonomy" id="7757"/>
    <lineage>
        <taxon>Eukaryota</taxon>
        <taxon>Metazoa</taxon>
        <taxon>Chordata</taxon>
        <taxon>Craniata</taxon>
        <taxon>Vertebrata</taxon>
        <taxon>Cyclostomata</taxon>
        <taxon>Hyperoartia</taxon>
        <taxon>Petromyzontiformes</taxon>
        <taxon>Petromyzontidae</taxon>
        <taxon>Petromyzon</taxon>
    </lineage>
</organism>
<reference evidence="1" key="1">
    <citation type="journal article" date="2007" name="Nat. Immunol.">
        <title>Evolution and diversification of lamprey antigen receptors: evidence for involvement of an AID-APOBEC family cytosine deaminase.</title>
        <authorList>
            <person name="Rogozin I.B."/>
            <person name="Iyer L.M."/>
            <person name="Liang L."/>
            <person name="Glazko G.V."/>
            <person name="Liston V.G."/>
            <person name="Pavlov Y.I."/>
            <person name="Aravind L."/>
            <person name="Pancer Z."/>
        </authorList>
    </citation>
    <scope>NUCLEOTIDE SEQUENCE</scope>
</reference>
<dbReference type="AlphaFoldDB" id="A5HHW6"/>